<gene>
    <name evidence="1" type="ORF">TNIN_218541</name>
</gene>
<proteinExistence type="predicted"/>
<keyword evidence="2" id="KW-1185">Reference proteome</keyword>
<comment type="caution">
    <text evidence="1">The sequence shown here is derived from an EMBL/GenBank/DDBJ whole genome shotgun (WGS) entry which is preliminary data.</text>
</comment>
<dbReference type="AlphaFoldDB" id="A0A8X6YRW7"/>
<sequence length="93" mass="10777">MVMNGQIFLVGMQSFNYAEQMDKTQRVDGRIDVFLESKEGQKAPSKNKESKRKVALLVLESPLNRYAFQTSGFLFPRKFPHLSRNDFSYLRAV</sequence>
<protein>
    <submittedName>
        <fullName evidence="1">Uncharacterized protein</fullName>
    </submittedName>
</protein>
<organism evidence="1 2">
    <name type="scientific">Trichonephila inaurata madagascariensis</name>
    <dbReference type="NCBI Taxonomy" id="2747483"/>
    <lineage>
        <taxon>Eukaryota</taxon>
        <taxon>Metazoa</taxon>
        <taxon>Ecdysozoa</taxon>
        <taxon>Arthropoda</taxon>
        <taxon>Chelicerata</taxon>
        <taxon>Arachnida</taxon>
        <taxon>Araneae</taxon>
        <taxon>Araneomorphae</taxon>
        <taxon>Entelegynae</taxon>
        <taxon>Araneoidea</taxon>
        <taxon>Nephilidae</taxon>
        <taxon>Trichonephila</taxon>
        <taxon>Trichonephila inaurata</taxon>
    </lineage>
</organism>
<name>A0A8X6YRW7_9ARAC</name>
<reference evidence="1" key="1">
    <citation type="submission" date="2020-08" db="EMBL/GenBank/DDBJ databases">
        <title>Multicomponent nature underlies the extraordinary mechanical properties of spider dragline silk.</title>
        <authorList>
            <person name="Kono N."/>
            <person name="Nakamura H."/>
            <person name="Mori M."/>
            <person name="Yoshida Y."/>
            <person name="Ohtoshi R."/>
            <person name="Malay A.D."/>
            <person name="Moran D.A.P."/>
            <person name="Tomita M."/>
            <person name="Numata K."/>
            <person name="Arakawa K."/>
        </authorList>
    </citation>
    <scope>NUCLEOTIDE SEQUENCE</scope>
</reference>
<accession>A0A8X6YRW7</accession>
<evidence type="ECO:0000313" key="2">
    <source>
        <dbReference type="Proteomes" id="UP000886998"/>
    </source>
</evidence>
<evidence type="ECO:0000313" key="1">
    <source>
        <dbReference type="EMBL" id="GFY78085.1"/>
    </source>
</evidence>
<dbReference type="Proteomes" id="UP000886998">
    <property type="component" value="Unassembled WGS sequence"/>
</dbReference>
<dbReference type="EMBL" id="BMAV01022816">
    <property type="protein sequence ID" value="GFY78085.1"/>
    <property type="molecule type" value="Genomic_DNA"/>
</dbReference>